<feature type="transmembrane region" description="Helical" evidence="1">
    <location>
        <begin position="100"/>
        <end position="117"/>
    </location>
</feature>
<sequence length="133" mass="13995">MKNELAGNERSAFEIANLLDDAADAIRDRSKQAYAAGQMSLDAYMEARAQELELRSELQVVVATDLSEALAHTAEAEKSIEQSIADARQRIETIKSVKDGLAIVAALVTLAAALALGDIKAIAKAGKAVAGLT</sequence>
<dbReference type="RefSeq" id="WP_232137196.1">
    <property type="nucleotide sequence ID" value="NZ_CP089507.1"/>
</dbReference>
<name>A0ABS8UHS0_9GAMM</name>
<gene>
    <name evidence="2" type="ORF">LTT95_13910</name>
</gene>
<proteinExistence type="predicted"/>
<keyword evidence="3" id="KW-1185">Reference proteome</keyword>
<dbReference type="EMBL" id="JAJQKU010000004">
    <property type="protein sequence ID" value="MCD9098035.1"/>
    <property type="molecule type" value="Genomic_DNA"/>
</dbReference>
<evidence type="ECO:0000313" key="3">
    <source>
        <dbReference type="Proteomes" id="UP001430360"/>
    </source>
</evidence>
<evidence type="ECO:0000313" key="2">
    <source>
        <dbReference type="EMBL" id="MCD9098035.1"/>
    </source>
</evidence>
<reference evidence="2" key="2">
    <citation type="journal article" date="2022" name="Syst. Appl. Microbiol.">
        <title>Physiological and genomic characterisation of Luteimonas fraxinea sp. nov., a bacterial species associated with trees tolerant to ash dieback.</title>
        <authorList>
            <person name="Ulrich K."/>
            <person name="Becker R."/>
            <person name="Behrendt U."/>
            <person name="Kube M."/>
            <person name="Schneck V."/>
            <person name="Ulrich A."/>
        </authorList>
    </citation>
    <scope>NUCLEOTIDE SEQUENCE</scope>
    <source>
        <strain evidence="2">A1P009</strain>
    </source>
</reference>
<accession>A0ABS8UHS0</accession>
<evidence type="ECO:0000256" key="1">
    <source>
        <dbReference type="SAM" id="Phobius"/>
    </source>
</evidence>
<keyword evidence="1" id="KW-0472">Membrane</keyword>
<dbReference type="Proteomes" id="UP001430360">
    <property type="component" value="Unassembled WGS sequence"/>
</dbReference>
<comment type="caution">
    <text evidence="2">The sequence shown here is derived from an EMBL/GenBank/DDBJ whole genome shotgun (WGS) entry which is preliminary data.</text>
</comment>
<protein>
    <submittedName>
        <fullName evidence="2">Uncharacterized protein</fullName>
    </submittedName>
</protein>
<organism evidence="2 3">
    <name type="scientific">Luteimonas fraxinea</name>
    <dbReference type="NCBI Taxonomy" id="2901869"/>
    <lineage>
        <taxon>Bacteria</taxon>
        <taxon>Pseudomonadati</taxon>
        <taxon>Pseudomonadota</taxon>
        <taxon>Gammaproteobacteria</taxon>
        <taxon>Lysobacterales</taxon>
        <taxon>Lysobacteraceae</taxon>
        <taxon>Luteimonas</taxon>
    </lineage>
</organism>
<reference evidence="2" key="1">
    <citation type="submission" date="2021-12" db="EMBL/GenBank/DDBJ databases">
        <authorList>
            <person name="Ulrich A."/>
        </authorList>
    </citation>
    <scope>NUCLEOTIDE SEQUENCE</scope>
    <source>
        <strain evidence="2">A1P009</strain>
    </source>
</reference>
<keyword evidence="1" id="KW-1133">Transmembrane helix</keyword>
<keyword evidence="1" id="KW-0812">Transmembrane</keyword>